<feature type="compositionally biased region" description="Pro residues" evidence="1">
    <location>
        <begin position="1090"/>
        <end position="1117"/>
    </location>
</feature>
<sequence>MHPSSRTVALLSTISLAALTTIQHPAAPYSVATASTGEANVVVVARFKGDTVGDQQTGLNARHPIHKNLSRWTQLKAQYTSQPDQILASVLSLDAYIRHVSANQRKVSSFFPQDASGPSGPDTQVTYIDLPRTKTQYESASTASTEPAGTQLLQDVVAALDALDTPASAQWDTNQDHQVDHLSVLVQVSVSEPVTASSPLLWPHHGRLSASTGVDGLAVSDYSLLPARHTETDSPDYTLGLGDSTVKQEYLGVLGLPPLYRSEAEREDPTGPVGPWDPRAKAANQLPLAQSREDLGWTSIQRLPSTPGNQTVTLHSFGSAAGPQAVRIASPLNPTESFVLEYRRKSEYKPGAPAPDRSLPRSGLLVYRVNPAAASTGAARPGKEGVGRDYLYVFRPGETGVLDAAGRLAEATLTAPSGRFAVAGPRYGVRSRLGSSQLSAGIQADAIVDSLGRNSGLIVEVLEQDDDSLTFRLSVPDLSGQPAWSLVQAPASLPAGALAADAASTPSVTSSPGGAVAAVAKQPDGAYAVTAFSGGAWHALGAPALDPTRQWGTPVLSWVEERLYLLAPDNTTEAPRVVLWAYEGSQWTQVAEQATTAPTDAPLLTALGTELYALAGGEGGQPQLLRLVPGQGLEPVGPQLPGPLANPVLTQTGGAPTVLAGQPDSPRAVTLRLESGAWQETHSLEQSPHSQAAGTWGSGPEERSLVVRATTAGGASVELLGPEGRVLRSVPATGLPSALKRVQVMIKGGTVYLLTTSGPGDLVEVYTSPLDLAGSWARLGEVVASSGSPAALAVTSQEVLVLAPAPSGSTSGLYRFPAGAAPEAPAGGGPATSSPAGSASPGPQAGPGTAATTSPTGGEQVATAGATSTPGPGVPAPDHSSTAPSAGPSARPSALPVPNPRPSPTRGQATSTHLPEPSPQAAPTPASPRHPGASTTGSPSDAPAAGASRMPRPTPLAPTRPPQSPPAAPTAASPSVTAAPTGSAPTCAHPGPGPLSPAPGASAPSDASASSPAVPRCDNGSRTTSPAVGPTTTPLPASAPARPTGGPAVTPPPGPSDAAEPSPATIPEQDLGNAAGSATPEATPSASALPVPPGTFPLPPSAAPRPPGSSMQPPPLSAPVAQAAGARSPQHGGLFLPAGPQPGAAVAPGTGLRFHPPLATLAVLAATGLGAFSLLRARRGRHRG</sequence>
<feature type="chain" id="PRO_5032292665" evidence="3">
    <location>
        <begin position="27"/>
        <end position="1184"/>
    </location>
</feature>
<keyword evidence="2" id="KW-0812">Transmembrane</keyword>
<proteinExistence type="predicted"/>
<feature type="transmembrane region" description="Helical" evidence="2">
    <location>
        <begin position="1158"/>
        <end position="1175"/>
    </location>
</feature>
<feature type="signal peptide" evidence="3">
    <location>
        <begin position="1"/>
        <end position="26"/>
    </location>
</feature>
<keyword evidence="3" id="KW-0732">Signal</keyword>
<dbReference type="AlphaFoldDB" id="A0A7T7M8I9"/>
<protein>
    <submittedName>
        <fullName evidence="4">Uncharacterized protein</fullName>
    </submittedName>
</protein>
<evidence type="ECO:0000256" key="3">
    <source>
        <dbReference type="SAM" id="SignalP"/>
    </source>
</evidence>
<keyword evidence="5" id="KW-1185">Reference proteome</keyword>
<accession>A0A7T7M8I9</accession>
<name>A0A7T7M8I9_9ACTO</name>
<evidence type="ECO:0000313" key="5">
    <source>
        <dbReference type="Proteomes" id="UP000595895"/>
    </source>
</evidence>
<organism evidence="4 5">
    <name type="scientific">Actinomyces weissii</name>
    <dbReference type="NCBI Taxonomy" id="675090"/>
    <lineage>
        <taxon>Bacteria</taxon>
        <taxon>Bacillati</taxon>
        <taxon>Actinomycetota</taxon>
        <taxon>Actinomycetes</taxon>
        <taxon>Actinomycetales</taxon>
        <taxon>Actinomycetaceae</taxon>
        <taxon>Actinomyces</taxon>
    </lineage>
</organism>
<dbReference type="RefSeq" id="WP_200275001.1">
    <property type="nucleotide sequence ID" value="NZ_CP066802.1"/>
</dbReference>
<dbReference type="PANTHER" id="PTHR41775">
    <property type="entry name" value="SECRETED PROTEIN-RELATED"/>
    <property type="match status" value="1"/>
</dbReference>
<dbReference type="KEGG" id="awe:JG540_07360"/>
<feature type="compositionally biased region" description="Low complexity" evidence="1">
    <location>
        <begin position="880"/>
        <end position="894"/>
    </location>
</feature>
<feature type="compositionally biased region" description="Low complexity" evidence="1">
    <location>
        <begin position="969"/>
        <end position="986"/>
    </location>
</feature>
<dbReference type="EMBL" id="CP066802">
    <property type="protein sequence ID" value="QQM66876.1"/>
    <property type="molecule type" value="Genomic_DNA"/>
</dbReference>
<evidence type="ECO:0000313" key="4">
    <source>
        <dbReference type="EMBL" id="QQM66876.1"/>
    </source>
</evidence>
<gene>
    <name evidence="4" type="ORF">JG540_07360</name>
</gene>
<feature type="compositionally biased region" description="Pro residues" evidence="1">
    <location>
        <begin position="916"/>
        <end position="928"/>
    </location>
</feature>
<feature type="compositionally biased region" description="Polar residues" evidence="1">
    <location>
        <begin position="680"/>
        <end position="693"/>
    </location>
</feature>
<feature type="region of interest" description="Disordered" evidence="1">
    <location>
        <begin position="680"/>
        <end position="700"/>
    </location>
</feature>
<feature type="compositionally biased region" description="Low complexity" evidence="1">
    <location>
        <begin position="823"/>
        <end position="858"/>
    </location>
</feature>
<evidence type="ECO:0000256" key="1">
    <source>
        <dbReference type="SAM" id="MobiDB-lite"/>
    </source>
</evidence>
<reference evidence="4 5" key="1">
    <citation type="submission" date="2020-12" db="EMBL/GenBank/DDBJ databases">
        <authorList>
            <person name="Zhou J."/>
        </authorList>
    </citation>
    <scope>NUCLEOTIDE SEQUENCE [LARGE SCALE GENOMIC DNA]</scope>
    <source>
        <strain evidence="4 5">CCUG 61299</strain>
    </source>
</reference>
<feature type="compositionally biased region" description="Low complexity" evidence="1">
    <location>
        <begin position="998"/>
        <end position="1015"/>
    </location>
</feature>
<dbReference type="PANTHER" id="PTHR41775:SF1">
    <property type="entry name" value="PEPTIDASE M6-LIKE DOMAIN-CONTAINING PROTEIN"/>
    <property type="match status" value="1"/>
</dbReference>
<keyword evidence="2" id="KW-1133">Transmembrane helix</keyword>
<dbReference type="Proteomes" id="UP000595895">
    <property type="component" value="Chromosome"/>
</dbReference>
<feature type="region of interest" description="Disordered" evidence="1">
    <location>
        <begin position="823"/>
        <end position="1151"/>
    </location>
</feature>
<evidence type="ECO:0000256" key="2">
    <source>
        <dbReference type="SAM" id="Phobius"/>
    </source>
</evidence>
<feature type="compositionally biased region" description="Low complexity" evidence="1">
    <location>
        <begin position="1137"/>
        <end position="1151"/>
    </location>
</feature>
<feature type="compositionally biased region" description="Low complexity" evidence="1">
    <location>
        <begin position="1030"/>
        <end position="1048"/>
    </location>
</feature>
<feature type="compositionally biased region" description="Low complexity" evidence="1">
    <location>
        <begin position="937"/>
        <end position="948"/>
    </location>
</feature>
<keyword evidence="2" id="KW-0472">Membrane</keyword>
<feature type="compositionally biased region" description="Pro residues" evidence="1">
    <location>
        <begin position="952"/>
        <end position="968"/>
    </location>
</feature>
<feature type="compositionally biased region" description="Low complexity" evidence="1">
    <location>
        <begin position="1074"/>
        <end position="1088"/>
    </location>
</feature>